<comment type="subcellular location">
    <subcellularLocation>
        <location evidence="1">Membrane</location>
        <topology evidence="1">Multi-pass membrane protein</topology>
    </subcellularLocation>
</comment>
<dbReference type="InterPro" id="IPR058533">
    <property type="entry name" value="Cation_efflux_TM"/>
</dbReference>
<evidence type="ECO:0000256" key="6">
    <source>
        <dbReference type="SAM" id="Phobius"/>
    </source>
</evidence>
<keyword evidence="9" id="KW-1185">Reference proteome</keyword>
<evidence type="ECO:0000259" key="7">
    <source>
        <dbReference type="Pfam" id="PF01545"/>
    </source>
</evidence>
<sequence>MADQTSHASQEGATRIIIASAALNAVLATVQAAAGYSAHSSGLMADALHAITDIGVDLILLAACWFAGLGNRVGTGAGRSARWRRYAGFVQNAAPPVVGVVLVIAGIEIALYAQDRPPLAGSATTVALSIAAFSAVSRGLLYRALSLKARRSHSPAHSSVLSAAAWHVGADALSSLVATVGIATASLGYTGLDAIAAALIGLVIAYSGVRLVVPPVAGVLRRLSKAIAPGVAAKKSG</sequence>
<protein>
    <submittedName>
        <fullName evidence="8">Cation transporter</fullName>
    </submittedName>
</protein>
<evidence type="ECO:0000256" key="1">
    <source>
        <dbReference type="ARBA" id="ARBA00004141"/>
    </source>
</evidence>
<dbReference type="EMBL" id="CP080095">
    <property type="protein sequence ID" value="QYD66934.1"/>
    <property type="molecule type" value="Genomic_DNA"/>
</dbReference>
<dbReference type="PANTHER" id="PTHR43840">
    <property type="entry name" value="MITOCHONDRIAL METAL TRANSPORTER 1-RELATED"/>
    <property type="match status" value="1"/>
</dbReference>
<keyword evidence="5 6" id="KW-0472">Membrane</keyword>
<feature type="transmembrane region" description="Helical" evidence="6">
    <location>
        <begin position="12"/>
        <end position="34"/>
    </location>
</feature>
<accession>A0ABX8UED2</accession>
<dbReference type="InterPro" id="IPR050291">
    <property type="entry name" value="CDF_Transporter"/>
</dbReference>
<evidence type="ECO:0000256" key="3">
    <source>
        <dbReference type="ARBA" id="ARBA00022692"/>
    </source>
</evidence>
<dbReference type="PANTHER" id="PTHR43840:SF15">
    <property type="entry name" value="MITOCHONDRIAL METAL TRANSPORTER 1-RELATED"/>
    <property type="match status" value="1"/>
</dbReference>
<evidence type="ECO:0000256" key="2">
    <source>
        <dbReference type="ARBA" id="ARBA00022448"/>
    </source>
</evidence>
<feature type="transmembrane region" description="Helical" evidence="6">
    <location>
        <begin position="194"/>
        <end position="213"/>
    </location>
</feature>
<feature type="transmembrane region" description="Helical" evidence="6">
    <location>
        <begin position="93"/>
        <end position="113"/>
    </location>
</feature>
<evidence type="ECO:0000313" key="8">
    <source>
        <dbReference type="EMBL" id="QYD66934.1"/>
    </source>
</evidence>
<dbReference type="SUPFAM" id="SSF161111">
    <property type="entry name" value="Cation efflux protein transmembrane domain-like"/>
    <property type="match status" value="1"/>
</dbReference>
<keyword evidence="2" id="KW-0813">Transport</keyword>
<feature type="domain" description="Cation efflux protein transmembrane" evidence="7">
    <location>
        <begin position="17"/>
        <end position="213"/>
    </location>
</feature>
<dbReference type="RefSeq" id="WP_219795928.1">
    <property type="nucleotide sequence ID" value="NZ_CP080095.1"/>
</dbReference>
<dbReference type="Proteomes" id="UP000826462">
    <property type="component" value="Chromosome 1"/>
</dbReference>
<evidence type="ECO:0000256" key="4">
    <source>
        <dbReference type="ARBA" id="ARBA00022989"/>
    </source>
</evidence>
<dbReference type="InterPro" id="IPR027469">
    <property type="entry name" value="Cation_efflux_TMD_sf"/>
</dbReference>
<reference evidence="8 9" key="1">
    <citation type="submission" date="2021-07" db="EMBL/GenBank/DDBJ databases">
        <title>Paraburkholderia edwinii protects Aspergillus sp. from phenazines by acting as a toxin sponge.</title>
        <authorList>
            <person name="Dahlstrom K.M."/>
            <person name="Newman D.K."/>
        </authorList>
    </citation>
    <scope>NUCLEOTIDE SEQUENCE [LARGE SCALE GENOMIC DNA]</scope>
    <source>
        <strain evidence="8 9">Pe01</strain>
    </source>
</reference>
<feature type="transmembrane region" description="Helical" evidence="6">
    <location>
        <begin position="54"/>
        <end position="73"/>
    </location>
</feature>
<gene>
    <name evidence="8" type="ORF">KZJ38_10905</name>
</gene>
<dbReference type="Gene3D" id="1.20.1510.10">
    <property type="entry name" value="Cation efflux protein transmembrane domain"/>
    <property type="match status" value="1"/>
</dbReference>
<keyword evidence="4 6" id="KW-1133">Transmembrane helix</keyword>
<organism evidence="8 9">
    <name type="scientific">Paraburkholderia edwinii</name>
    <dbReference type="NCBI Taxonomy" id="2861782"/>
    <lineage>
        <taxon>Bacteria</taxon>
        <taxon>Pseudomonadati</taxon>
        <taxon>Pseudomonadota</taxon>
        <taxon>Betaproteobacteria</taxon>
        <taxon>Burkholderiales</taxon>
        <taxon>Burkholderiaceae</taxon>
        <taxon>Paraburkholderia</taxon>
    </lineage>
</organism>
<feature type="transmembrane region" description="Helical" evidence="6">
    <location>
        <begin position="163"/>
        <end position="188"/>
    </location>
</feature>
<evidence type="ECO:0000313" key="9">
    <source>
        <dbReference type="Proteomes" id="UP000826462"/>
    </source>
</evidence>
<proteinExistence type="predicted"/>
<keyword evidence="3 6" id="KW-0812">Transmembrane</keyword>
<feature type="transmembrane region" description="Helical" evidence="6">
    <location>
        <begin position="119"/>
        <end position="142"/>
    </location>
</feature>
<name>A0ABX8UED2_9BURK</name>
<evidence type="ECO:0000256" key="5">
    <source>
        <dbReference type="ARBA" id="ARBA00023136"/>
    </source>
</evidence>
<dbReference type="Pfam" id="PF01545">
    <property type="entry name" value="Cation_efflux"/>
    <property type="match status" value="1"/>
</dbReference>